<name>A0A9X4XJT6_9BRAD</name>
<evidence type="ECO:0000313" key="2">
    <source>
        <dbReference type="EMBL" id="MTW16380.1"/>
    </source>
</evidence>
<evidence type="ECO:0000256" key="1">
    <source>
        <dbReference type="SAM" id="MobiDB-lite"/>
    </source>
</evidence>
<sequence length="89" mass="9444">MRRHRHETREPPMTREAETPPAPLTHAGWTIAPFEREPGRWRAVVHRGDAAATSPASADLGGFTTSADAETAADAVRLAQAAIDAGTAC</sequence>
<dbReference type="RefSeq" id="WP_155479370.1">
    <property type="nucleotide sequence ID" value="NZ_WNKV01000006.1"/>
</dbReference>
<comment type="caution">
    <text evidence="2">The sequence shown here is derived from an EMBL/GenBank/DDBJ whole genome shotgun (WGS) entry which is preliminary data.</text>
</comment>
<organism evidence="2 3">
    <name type="scientific">Rhodoplanes serenus</name>
    <dbReference type="NCBI Taxonomy" id="200615"/>
    <lineage>
        <taxon>Bacteria</taxon>
        <taxon>Pseudomonadati</taxon>
        <taxon>Pseudomonadota</taxon>
        <taxon>Alphaproteobacteria</taxon>
        <taxon>Hyphomicrobiales</taxon>
        <taxon>Nitrobacteraceae</taxon>
        <taxon>Rhodoplanes</taxon>
    </lineage>
</organism>
<dbReference type="EMBL" id="WNKV01000006">
    <property type="protein sequence ID" value="MTW16380.1"/>
    <property type="molecule type" value="Genomic_DNA"/>
</dbReference>
<feature type="region of interest" description="Disordered" evidence="1">
    <location>
        <begin position="1"/>
        <end position="27"/>
    </location>
</feature>
<dbReference type="AlphaFoldDB" id="A0A9X4XJT6"/>
<dbReference type="Proteomes" id="UP000438991">
    <property type="component" value="Unassembled WGS sequence"/>
</dbReference>
<evidence type="ECO:0000313" key="3">
    <source>
        <dbReference type="Proteomes" id="UP000438991"/>
    </source>
</evidence>
<accession>A0A9X4XJT6</accession>
<gene>
    <name evidence="2" type="ORF">GJ689_09165</name>
</gene>
<feature type="compositionally biased region" description="Basic and acidic residues" evidence="1">
    <location>
        <begin position="7"/>
        <end position="18"/>
    </location>
</feature>
<proteinExistence type="predicted"/>
<reference evidence="2 3" key="1">
    <citation type="submission" date="2019-11" db="EMBL/GenBank/DDBJ databases">
        <title>Whole-genome sequence of Rhodoplanes serenus DSM 18633, type strain.</title>
        <authorList>
            <person name="Kyndt J.A."/>
            <person name="Meyer T.E."/>
        </authorList>
    </citation>
    <scope>NUCLEOTIDE SEQUENCE [LARGE SCALE GENOMIC DNA]</scope>
    <source>
        <strain evidence="2 3">DSM 18633</strain>
    </source>
</reference>
<protein>
    <submittedName>
        <fullName evidence="2">Uncharacterized protein</fullName>
    </submittedName>
</protein>